<organism evidence="1">
    <name type="scientific">viral metagenome</name>
    <dbReference type="NCBI Taxonomy" id="1070528"/>
    <lineage>
        <taxon>unclassified sequences</taxon>
        <taxon>metagenomes</taxon>
        <taxon>organismal metagenomes</taxon>
    </lineage>
</organism>
<dbReference type="EMBL" id="MT142736">
    <property type="protein sequence ID" value="QJA87846.1"/>
    <property type="molecule type" value="Genomic_DNA"/>
</dbReference>
<evidence type="ECO:0000313" key="1">
    <source>
        <dbReference type="EMBL" id="QJA82930.1"/>
    </source>
</evidence>
<protein>
    <submittedName>
        <fullName evidence="1">Uncharacterized protein</fullName>
    </submittedName>
</protein>
<gene>
    <name evidence="1" type="ORF">MM415A00352_0032</name>
    <name evidence="2" type="ORF">MM415B02882_0006</name>
</gene>
<dbReference type="AlphaFoldDB" id="A0A6M3KMG6"/>
<proteinExistence type="predicted"/>
<name>A0A6M3KMG6_9ZZZZ</name>
<dbReference type="EMBL" id="MT142499">
    <property type="protein sequence ID" value="QJA82930.1"/>
    <property type="molecule type" value="Genomic_DNA"/>
</dbReference>
<sequence length="106" mass="12226">MKQELWLQCPIDLPMYICRSTIISSGAKLCWASLSSIAEREQYFKKNSDLDEYTLPIAEVAEDIGLSTQSTIPLIEELEQKGMIRTEILDDGTTKFWFRSHTIHEK</sequence>
<evidence type="ECO:0000313" key="2">
    <source>
        <dbReference type="EMBL" id="QJA87846.1"/>
    </source>
</evidence>
<reference evidence="1" key="1">
    <citation type="submission" date="2020-03" db="EMBL/GenBank/DDBJ databases">
        <title>The deep terrestrial virosphere.</title>
        <authorList>
            <person name="Holmfeldt K."/>
            <person name="Nilsson E."/>
            <person name="Simone D."/>
            <person name="Lopez-Fernandez M."/>
            <person name="Wu X."/>
            <person name="de Brujin I."/>
            <person name="Lundin D."/>
            <person name="Andersson A."/>
            <person name="Bertilsson S."/>
            <person name="Dopson M."/>
        </authorList>
    </citation>
    <scope>NUCLEOTIDE SEQUENCE</scope>
    <source>
        <strain evidence="1">MM415A00352</strain>
        <strain evidence="2">MM415B02882</strain>
    </source>
</reference>
<accession>A0A6M3KMG6</accession>